<gene>
    <name evidence="3" type="ORF">EIN_224380</name>
</gene>
<dbReference type="OMA" id="CIFEEGF"/>
<evidence type="ECO:0000313" key="3">
    <source>
        <dbReference type="EMBL" id="ELP88195.1"/>
    </source>
</evidence>
<evidence type="ECO:0000259" key="2">
    <source>
        <dbReference type="SMART" id="SM01190"/>
    </source>
</evidence>
<dbReference type="Proteomes" id="UP000014680">
    <property type="component" value="Unassembled WGS sequence"/>
</dbReference>
<keyword evidence="1" id="KW-0472">Membrane</keyword>
<dbReference type="Pfam" id="PF01105">
    <property type="entry name" value="EMP24_GP25L"/>
    <property type="match status" value="1"/>
</dbReference>
<dbReference type="OrthoDB" id="3427at2759"/>
<dbReference type="GeneID" id="14887051"/>
<dbReference type="EMBL" id="KB206756">
    <property type="protein sequence ID" value="ELP88195.1"/>
    <property type="molecule type" value="Genomic_DNA"/>
</dbReference>
<dbReference type="VEuPathDB" id="AmoebaDB:EIN_224380"/>
<keyword evidence="1" id="KW-0812">Transmembrane</keyword>
<proteinExistence type="predicted"/>
<dbReference type="AlphaFoldDB" id="A0A0A1U5Q7"/>
<protein>
    <recommendedName>
        <fullName evidence="2">GOLD domain-containing protein</fullName>
    </recommendedName>
</protein>
<accession>A0A0A1U5Q7</accession>
<sequence length="205" mass="23224">MLVILLLFSAVQSFMMEVPTNGYRCIFEEGFDKEKITGTYRFPPNAIPSNRNVVFKIFRGEKNERVEVFASDFDPKGISKNFGSLFTSDNDKLHVCVIDSSDTRGAPPVLVEINFADGKKDDTNVIKKQTINKVDAMSDEASSQASTIYDYVKKCVALYDSRRGLNEATNTMSLWMMIFVIGTVIASSLYQVISLKRFFRHRKII</sequence>
<keyword evidence="4" id="KW-1185">Reference proteome</keyword>
<evidence type="ECO:0000256" key="1">
    <source>
        <dbReference type="SAM" id="Phobius"/>
    </source>
</evidence>
<organism evidence="3 4">
    <name type="scientific">Entamoeba invadens IP1</name>
    <dbReference type="NCBI Taxonomy" id="370355"/>
    <lineage>
        <taxon>Eukaryota</taxon>
        <taxon>Amoebozoa</taxon>
        <taxon>Evosea</taxon>
        <taxon>Archamoebae</taxon>
        <taxon>Mastigamoebida</taxon>
        <taxon>Entamoebidae</taxon>
        <taxon>Entamoeba</taxon>
    </lineage>
</organism>
<dbReference type="KEGG" id="eiv:EIN_224380"/>
<dbReference type="SMART" id="SM01190">
    <property type="entry name" value="EMP24_GP25L"/>
    <property type="match status" value="1"/>
</dbReference>
<feature type="transmembrane region" description="Helical" evidence="1">
    <location>
        <begin position="172"/>
        <end position="193"/>
    </location>
</feature>
<feature type="domain" description="GOLD" evidence="2">
    <location>
        <begin position="13"/>
        <end position="200"/>
    </location>
</feature>
<evidence type="ECO:0000313" key="4">
    <source>
        <dbReference type="Proteomes" id="UP000014680"/>
    </source>
</evidence>
<dbReference type="RefSeq" id="XP_004254966.1">
    <property type="nucleotide sequence ID" value="XM_004254918.1"/>
</dbReference>
<dbReference type="InterPro" id="IPR009038">
    <property type="entry name" value="GOLD_dom"/>
</dbReference>
<name>A0A0A1U5Q7_ENTIV</name>
<keyword evidence="1" id="KW-1133">Transmembrane helix</keyword>
<reference evidence="3 4" key="1">
    <citation type="submission" date="2012-10" db="EMBL/GenBank/DDBJ databases">
        <authorList>
            <person name="Zafar N."/>
            <person name="Inman J."/>
            <person name="Hall N."/>
            <person name="Lorenzi H."/>
            <person name="Caler E."/>
        </authorList>
    </citation>
    <scope>NUCLEOTIDE SEQUENCE [LARGE SCALE GENOMIC DNA]</scope>
    <source>
        <strain evidence="3 4">IP1</strain>
    </source>
</reference>